<evidence type="ECO:0000313" key="1">
    <source>
        <dbReference type="Proteomes" id="UP000695022"/>
    </source>
</evidence>
<protein>
    <submittedName>
        <fullName evidence="2">Uncharacterized protein LOC106817333</fullName>
    </submittedName>
</protein>
<dbReference type="RefSeq" id="XP_014677479.1">
    <property type="nucleotide sequence ID" value="XM_014821993.1"/>
</dbReference>
<proteinExistence type="predicted"/>
<sequence>MPLDNEPDKVLTETIEELWRKLESTVVTIEKDSYYSVFYEDPPKYYVERVLGSCSCSAVSGDHFRMRFLKCDALTGKFSWPCSDDIECLASLWMFAGPLTLDGHGPFTIDEIDIIEEKFQVFRREILIKQLHA</sequence>
<gene>
    <name evidence="2" type="primary">LOC106817333</name>
</gene>
<keyword evidence="1" id="KW-1185">Reference proteome</keyword>
<name>A0ABM1EZ58_PRICU</name>
<organism evidence="1 2">
    <name type="scientific">Priapulus caudatus</name>
    <name type="common">Priapulid worm</name>
    <dbReference type="NCBI Taxonomy" id="37621"/>
    <lineage>
        <taxon>Eukaryota</taxon>
        <taxon>Metazoa</taxon>
        <taxon>Ecdysozoa</taxon>
        <taxon>Scalidophora</taxon>
        <taxon>Priapulida</taxon>
        <taxon>Priapulimorpha</taxon>
        <taxon>Priapulimorphida</taxon>
        <taxon>Priapulidae</taxon>
        <taxon>Priapulus</taxon>
    </lineage>
</organism>
<dbReference type="GeneID" id="106817333"/>
<evidence type="ECO:0000313" key="2">
    <source>
        <dbReference type="RefSeq" id="XP_014677479.1"/>
    </source>
</evidence>
<reference evidence="2" key="1">
    <citation type="submission" date="2025-08" db="UniProtKB">
        <authorList>
            <consortium name="RefSeq"/>
        </authorList>
    </citation>
    <scope>IDENTIFICATION</scope>
</reference>
<dbReference type="Proteomes" id="UP000695022">
    <property type="component" value="Unplaced"/>
</dbReference>
<accession>A0ABM1EZ58</accession>